<evidence type="ECO:0000259" key="2">
    <source>
        <dbReference type="Pfam" id="PF14111"/>
    </source>
</evidence>
<evidence type="ECO:0000256" key="1">
    <source>
        <dbReference type="SAM" id="MobiDB-lite"/>
    </source>
</evidence>
<feature type="compositionally biased region" description="Basic residues" evidence="1">
    <location>
        <begin position="500"/>
        <end position="513"/>
    </location>
</feature>
<sequence length="581" mass="66820">MGSLNRMRSAHHADIKEKGILYEDDDEPIKLVDRDDSFVIKEFCLSLIGKILNPKKQNVEKLLQTMPSQWGLSERITANDLGNGKFLFNFMSEEDLTSVLRQGPFHYNFCMFVLVRWEPIVHDDYPWIVPFWVRLIGFPLHLWTDVNLRNIGGRLGHVDTLELTEGRMLIDVDSRRPLKFARKVEYEGDEVTIEIKYDKLFKHCSICGLLSHEKGYCPSLDVRSRLQQPERHGVFTRMQMNQEQSYHPHLTRDSATPYQQPSLQGRELKLSRNDNPHYSRYNVGADTRERNLGYRGPSSRTRVEDDRRGRHSDRIIHRREDYRTSNRYGGARERPGPYDRPTEQSWRVKSKRGDGLGNGQNEVASGATSRELVPYEHSSAHSSLTKRIMDEQRCGETTSIRKIASAIVTPSRVEYPMEENVTVRGRGDARVLSFSPSDDLAPSNDDDLIIGALDDMELVDHPVDDMLEEEIEGEDLLELDLMEMEGNQSQPRPIEVKGRSSNKKPKGTKKLGVKRNAPLSINNRKFEVLRRGSPSDFNEITGHNEKEGGRQRLDSSFLPFKQMLNDCGMLEFPFTGDMLSW</sequence>
<feature type="region of interest" description="Disordered" evidence="1">
    <location>
        <begin position="244"/>
        <end position="379"/>
    </location>
</feature>
<dbReference type="PANTHER" id="PTHR31286">
    <property type="entry name" value="GLYCINE-RICH CELL WALL STRUCTURAL PROTEIN 1.8-LIKE"/>
    <property type="match status" value="1"/>
</dbReference>
<dbReference type="AlphaFoldDB" id="A0A397Y8P3"/>
<feature type="compositionally biased region" description="Basic and acidic residues" evidence="1">
    <location>
        <begin position="301"/>
        <end position="342"/>
    </location>
</feature>
<dbReference type="PANTHER" id="PTHR31286:SF162">
    <property type="entry name" value="DUF4283 DOMAIN-CONTAINING PROTEIN-RELATED"/>
    <property type="match status" value="1"/>
</dbReference>
<accession>A0A397Y8P3</accession>
<dbReference type="InterPro" id="IPR025558">
    <property type="entry name" value="DUF4283"/>
</dbReference>
<dbReference type="Pfam" id="PF14111">
    <property type="entry name" value="DUF4283"/>
    <property type="match status" value="1"/>
</dbReference>
<protein>
    <recommendedName>
        <fullName evidence="6">DUF4283 domain-containing protein</fullName>
    </recommendedName>
</protein>
<proteinExistence type="predicted"/>
<dbReference type="Pfam" id="PF14392">
    <property type="entry name" value="zf-CCHC_4"/>
    <property type="match status" value="1"/>
</dbReference>
<dbReference type="Proteomes" id="UP000264353">
    <property type="component" value="Chromosome A8"/>
</dbReference>
<organism evidence="4 5">
    <name type="scientific">Brassica campestris</name>
    <name type="common">Field mustard</name>
    <dbReference type="NCBI Taxonomy" id="3711"/>
    <lineage>
        <taxon>Eukaryota</taxon>
        <taxon>Viridiplantae</taxon>
        <taxon>Streptophyta</taxon>
        <taxon>Embryophyta</taxon>
        <taxon>Tracheophyta</taxon>
        <taxon>Spermatophyta</taxon>
        <taxon>Magnoliopsida</taxon>
        <taxon>eudicotyledons</taxon>
        <taxon>Gunneridae</taxon>
        <taxon>Pentapetalae</taxon>
        <taxon>rosids</taxon>
        <taxon>malvids</taxon>
        <taxon>Brassicales</taxon>
        <taxon>Brassicaceae</taxon>
        <taxon>Brassiceae</taxon>
        <taxon>Brassica</taxon>
    </lineage>
</organism>
<evidence type="ECO:0000313" key="5">
    <source>
        <dbReference type="Proteomes" id="UP000264353"/>
    </source>
</evidence>
<feature type="non-terminal residue" evidence="4">
    <location>
        <position position="581"/>
    </location>
</feature>
<evidence type="ECO:0008006" key="6">
    <source>
        <dbReference type="Google" id="ProtNLM"/>
    </source>
</evidence>
<feature type="compositionally biased region" description="Basic and acidic residues" evidence="1">
    <location>
        <begin position="266"/>
        <end position="277"/>
    </location>
</feature>
<feature type="domain" description="DUF4283" evidence="2">
    <location>
        <begin position="43"/>
        <end position="119"/>
    </location>
</feature>
<dbReference type="InterPro" id="IPR040256">
    <property type="entry name" value="At4g02000-like"/>
</dbReference>
<dbReference type="InterPro" id="IPR025836">
    <property type="entry name" value="Zn_knuckle_CX2CX4HX4C"/>
</dbReference>
<name>A0A397Y8P3_BRACM</name>
<evidence type="ECO:0000313" key="4">
    <source>
        <dbReference type="EMBL" id="RID49875.1"/>
    </source>
</evidence>
<feature type="domain" description="Zinc knuckle CX2CX4HX4C" evidence="3">
    <location>
        <begin position="172"/>
        <end position="218"/>
    </location>
</feature>
<evidence type="ECO:0000259" key="3">
    <source>
        <dbReference type="Pfam" id="PF14392"/>
    </source>
</evidence>
<feature type="compositionally biased region" description="Polar residues" evidence="1">
    <location>
        <begin position="359"/>
        <end position="368"/>
    </location>
</feature>
<reference evidence="4 5" key="1">
    <citation type="submission" date="2018-06" db="EMBL/GenBank/DDBJ databases">
        <title>WGS assembly of Brassica rapa FPsc.</title>
        <authorList>
            <person name="Bowman J."/>
            <person name="Kohchi T."/>
            <person name="Yamato K."/>
            <person name="Jenkins J."/>
            <person name="Shu S."/>
            <person name="Ishizaki K."/>
            <person name="Yamaoka S."/>
            <person name="Nishihama R."/>
            <person name="Nakamura Y."/>
            <person name="Berger F."/>
            <person name="Adam C."/>
            <person name="Aki S."/>
            <person name="Althoff F."/>
            <person name="Araki T."/>
            <person name="Arteaga-Vazquez M."/>
            <person name="Balasubrmanian S."/>
            <person name="Bauer D."/>
            <person name="Boehm C."/>
            <person name="Briginshaw L."/>
            <person name="Caballero-Perez J."/>
            <person name="Catarino B."/>
            <person name="Chen F."/>
            <person name="Chiyoda S."/>
            <person name="Chovatia M."/>
            <person name="Davies K."/>
            <person name="Delmans M."/>
            <person name="Demura T."/>
            <person name="Dierschke T."/>
            <person name="Dolan L."/>
            <person name="Dorantes-Acosta A."/>
            <person name="Eklund D."/>
            <person name="Florent S."/>
            <person name="Flores-Sandoval E."/>
            <person name="Fujiyama A."/>
            <person name="Fukuzawa H."/>
            <person name="Galik B."/>
            <person name="Grimanelli D."/>
            <person name="Grimwood J."/>
            <person name="Grossniklaus U."/>
            <person name="Hamada T."/>
            <person name="Haseloff J."/>
            <person name="Hetherington A."/>
            <person name="Higo A."/>
            <person name="Hirakawa Y."/>
            <person name="Hundley H."/>
            <person name="Ikeda Y."/>
            <person name="Inoue K."/>
            <person name="Inoue S."/>
            <person name="Ishida S."/>
            <person name="Jia Q."/>
            <person name="Kakita M."/>
            <person name="Kanazawa T."/>
            <person name="Kawai Y."/>
            <person name="Kawashima T."/>
            <person name="Kennedy M."/>
            <person name="Kinose K."/>
            <person name="Kinoshita T."/>
            <person name="Kohara Y."/>
            <person name="Koide E."/>
            <person name="Komatsu K."/>
            <person name="Kopischke S."/>
            <person name="Kubo M."/>
            <person name="Kyozuka J."/>
            <person name="Lagercrantz U."/>
            <person name="Lin S."/>
            <person name="Lindquist E."/>
            <person name="Lipzen A."/>
            <person name="Lu C."/>
            <person name="Luna E."/>
            <person name="Martienssen R."/>
            <person name="Minamino N."/>
            <person name="Mizutani M."/>
            <person name="Mizutani M."/>
            <person name="Mochizuki N."/>
            <person name="Monte I."/>
            <person name="Mosher R."/>
            <person name="Nagasaki H."/>
            <person name="Nakagami H."/>
            <person name="Naramoto S."/>
            <person name="Nishitani K."/>
            <person name="Ohtani M."/>
            <person name="Okamoto T."/>
            <person name="Okumura M."/>
            <person name="Phillips J."/>
            <person name="Pollak B."/>
            <person name="Reinders A."/>
            <person name="Roevekamp M."/>
            <person name="Sano R."/>
            <person name="Sawa S."/>
            <person name="Schmid M."/>
            <person name="Shirakawa M."/>
            <person name="Solano R."/>
            <person name="Spunde A."/>
            <person name="Suetsugu N."/>
            <person name="Sugano S."/>
            <person name="Sugiyama A."/>
            <person name="Sun R."/>
            <person name="Suzuki Y."/>
            <person name="Takenaka M."/>
            <person name="Takezawa D."/>
            <person name="Tomogane H."/>
            <person name="Tsuzuki M."/>
            <person name="Ueda T."/>
            <person name="Umeda M."/>
            <person name="Ward J."/>
            <person name="Watanabe Y."/>
            <person name="Yazaki K."/>
            <person name="Yokoyama R."/>
            <person name="Yoshitake Y."/>
            <person name="Yotsui I."/>
            <person name="Zachgo S."/>
            <person name="Schmutz J."/>
        </authorList>
    </citation>
    <scope>NUCLEOTIDE SEQUENCE [LARGE SCALE GENOMIC DNA]</scope>
    <source>
        <strain evidence="5">cv. B-3</strain>
    </source>
</reference>
<dbReference type="EMBL" id="CM010635">
    <property type="protein sequence ID" value="RID49875.1"/>
    <property type="molecule type" value="Genomic_DNA"/>
</dbReference>
<feature type="compositionally biased region" description="Polar residues" evidence="1">
    <location>
        <begin position="253"/>
        <end position="263"/>
    </location>
</feature>
<gene>
    <name evidence="4" type="ORF">BRARA_H00642</name>
</gene>
<feature type="region of interest" description="Disordered" evidence="1">
    <location>
        <begin position="487"/>
        <end position="515"/>
    </location>
</feature>